<dbReference type="EMBL" id="PKSM01000077">
    <property type="protein sequence ID" value="POW16922.1"/>
    <property type="molecule type" value="Genomic_DNA"/>
</dbReference>
<comment type="caution">
    <text evidence="1">The sequence shown here is derived from an EMBL/GenBank/DDBJ whole genome shotgun (WGS) entry which is preliminary data.</text>
</comment>
<accession>A0A2S4W562</accession>
<sequence length="99" mass="10696">MCLSLVLQSTQGKENEDFARNILAMGEDLTQLGDVTRVDVPGVNVVASFLSDDCAVVAIDHVLRHWDTHCAGNGLAYGGVLEYLLCFMPLNADARSINT</sequence>
<proteinExistence type="predicted"/>
<dbReference type="VEuPathDB" id="FungiDB:PSHT_06549"/>
<reference evidence="2" key="2">
    <citation type="journal article" date="2018" name="BMC Genomics">
        <title>Genomic insights into host adaptation between the wheat stripe rust pathogen (Puccinia striiformis f. sp. tritici) and the barley stripe rust pathogen (Puccinia striiformis f. sp. hordei).</title>
        <authorList>
            <person name="Xia C."/>
            <person name="Wang M."/>
            <person name="Yin C."/>
            <person name="Cornejo O.E."/>
            <person name="Hulbert S.H."/>
            <person name="Chen X."/>
        </authorList>
    </citation>
    <scope>NUCLEOTIDE SEQUENCE [LARGE SCALE GENOMIC DNA]</scope>
    <source>
        <strain evidence="2">93TX-2</strain>
    </source>
</reference>
<evidence type="ECO:0000313" key="1">
    <source>
        <dbReference type="EMBL" id="POW16922.1"/>
    </source>
</evidence>
<gene>
    <name evidence="1" type="ORF">PSHT_06549</name>
</gene>
<evidence type="ECO:0000313" key="2">
    <source>
        <dbReference type="Proteomes" id="UP000238274"/>
    </source>
</evidence>
<organism evidence="1 2">
    <name type="scientific">Puccinia striiformis</name>
    <dbReference type="NCBI Taxonomy" id="27350"/>
    <lineage>
        <taxon>Eukaryota</taxon>
        <taxon>Fungi</taxon>
        <taxon>Dikarya</taxon>
        <taxon>Basidiomycota</taxon>
        <taxon>Pucciniomycotina</taxon>
        <taxon>Pucciniomycetes</taxon>
        <taxon>Pucciniales</taxon>
        <taxon>Pucciniaceae</taxon>
        <taxon>Puccinia</taxon>
    </lineage>
</organism>
<dbReference type="Proteomes" id="UP000238274">
    <property type="component" value="Unassembled WGS sequence"/>
</dbReference>
<reference evidence="2" key="3">
    <citation type="journal article" date="2018" name="Mol. Plant Microbe Interact.">
        <title>Genome sequence resources for the wheat stripe rust pathogen (Puccinia striiformis f. sp. tritici) and the barley stripe rust pathogen (Puccinia striiformis f. sp. hordei).</title>
        <authorList>
            <person name="Xia C."/>
            <person name="Wang M."/>
            <person name="Yin C."/>
            <person name="Cornejo O.E."/>
            <person name="Hulbert S.H."/>
            <person name="Chen X."/>
        </authorList>
    </citation>
    <scope>NUCLEOTIDE SEQUENCE [LARGE SCALE GENOMIC DNA]</scope>
    <source>
        <strain evidence="2">93TX-2</strain>
    </source>
</reference>
<reference evidence="1 2" key="1">
    <citation type="submission" date="2017-12" db="EMBL/GenBank/DDBJ databases">
        <title>Gene loss provides genomic basis for host adaptation in cereal stripe rust fungi.</title>
        <authorList>
            <person name="Xia C."/>
        </authorList>
    </citation>
    <scope>NUCLEOTIDE SEQUENCE [LARGE SCALE GENOMIC DNA]</scope>
    <source>
        <strain evidence="1 2">93TX-2</strain>
    </source>
</reference>
<protein>
    <submittedName>
        <fullName evidence="1">Uncharacterized protein</fullName>
    </submittedName>
</protein>
<name>A0A2S4W562_9BASI</name>
<keyword evidence="2" id="KW-1185">Reference proteome</keyword>
<dbReference type="AlphaFoldDB" id="A0A2S4W562"/>